<organism evidence="2 3">
    <name type="scientific">Bifidobacterium hapali</name>
    <dbReference type="NCBI Taxonomy" id="1630172"/>
    <lineage>
        <taxon>Bacteria</taxon>
        <taxon>Bacillati</taxon>
        <taxon>Actinomycetota</taxon>
        <taxon>Actinomycetes</taxon>
        <taxon>Bifidobacteriales</taxon>
        <taxon>Bifidobacteriaceae</taxon>
        <taxon>Bifidobacterium</taxon>
    </lineage>
</organism>
<evidence type="ECO:0000313" key="3">
    <source>
        <dbReference type="Proteomes" id="UP000216074"/>
    </source>
</evidence>
<keyword evidence="3" id="KW-1185">Reference proteome</keyword>
<evidence type="ECO:0000313" key="2">
    <source>
        <dbReference type="EMBL" id="OZG64919.1"/>
    </source>
</evidence>
<gene>
    <name evidence="2" type="ORF">BHAP_0773</name>
</gene>
<name>A0A261G0G8_9BIFI</name>
<comment type="caution">
    <text evidence="2">The sequence shown here is derived from an EMBL/GenBank/DDBJ whole genome shotgun (WGS) entry which is preliminary data.</text>
</comment>
<dbReference type="Proteomes" id="UP000216074">
    <property type="component" value="Unassembled WGS sequence"/>
</dbReference>
<feature type="compositionally biased region" description="Basic and acidic residues" evidence="1">
    <location>
        <begin position="26"/>
        <end position="46"/>
    </location>
</feature>
<accession>A0A261G0G8</accession>
<sequence>MSAGISHKQGSKRDIPAEQLLAPAEISHKLSPKRDIPADIGHHPPEYHTSLNPITQSHADWPTCVRRHAVLFPSISHGMTYGYPKELKPLKLSQKSKSE</sequence>
<feature type="region of interest" description="Disordered" evidence="1">
    <location>
        <begin position="1"/>
        <end position="54"/>
    </location>
</feature>
<evidence type="ECO:0000256" key="1">
    <source>
        <dbReference type="SAM" id="MobiDB-lite"/>
    </source>
</evidence>
<reference evidence="2 3" key="1">
    <citation type="journal article" date="2017" name="BMC Genomics">
        <title>Comparative genomic and phylogenomic analyses of the Bifidobacteriaceae family.</title>
        <authorList>
            <person name="Lugli G.A."/>
            <person name="Milani C."/>
            <person name="Turroni F."/>
            <person name="Duranti S."/>
            <person name="Mancabelli L."/>
            <person name="Mangifesta M."/>
            <person name="Ferrario C."/>
            <person name="Modesto M."/>
            <person name="Mattarelli P."/>
            <person name="Jiri K."/>
            <person name="van Sinderen D."/>
            <person name="Ventura M."/>
        </authorList>
    </citation>
    <scope>NUCLEOTIDE SEQUENCE [LARGE SCALE GENOMIC DNA]</scope>
    <source>
        <strain evidence="2 3">DSM 100202</strain>
    </source>
</reference>
<dbReference type="AlphaFoldDB" id="A0A261G0G8"/>
<dbReference type="EMBL" id="MWWY01000016">
    <property type="protein sequence ID" value="OZG64919.1"/>
    <property type="molecule type" value="Genomic_DNA"/>
</dbReference>
<protein>
    <submittedName>
        <fullName evidence="2">Uncharacterized protein</fullName>
    </submittedName>
</protein>
<proteinExistence type="predicted"/>